<evidence type="ECO:0000313" key="2">
    <source>
        <dbReference type="Proteomes" id="UP000790377"/>
    </source>
</evidence>
<evidence type="ECO:0000313" key="1">
    <source>
        <dbReference type="EMBL" id="KAH7905703.1"/>
    </source>
</evidence>
<organism evidence="1 2">
    <name type="scientific">Hygrophoropsis aurantiaca</name>
    <dbReference type="NCBI Taxonomy" id="72124"/>
    <lineage>
        <taxon>Eukaryota</taxon>
        <taxon>Fungi</taxon>
        <taxon>Dikarya</taxon>
        <taxon>Basidiomycota</taxon>
        <taxon>Agaricomycotina</taxon>
        <taxon>Agaricomycetes</taxon>
        <taxon>Agaricomycetidae</taxon>
        <taxon>Boletales</taxon>
        <taxon>Coniophorineae</taxon>
        <taxon>Hygrophoropsidaceae</taxon>
        <taxon>Hygrophoropsis</taxon>
    </lineage>
</organism>
<protein>
    <submittedName>
        <fullName evidence="1">Uncharacterized protein</fullName>
    </submittedName>
</protein>
<comment type="caution">
    <text evidence="1">The sequence shown here is derived from an EMBL/GenBank/DDBJ whole genome shotgun (WGS) entry which is preliminary data.</text>
</comment>
<sequence length="134" mass="14527">MAERSAADGFDIGLSDMEANADKLEELVEQITGQYPERKFVKELIRTVVKQLGELDVVCNMDFCGAIEVINLLSKIGLLLNVALSGRNLARALGRHRVARIPVVVGDAGFRDDADDCEGAVVSQVGGVARQVEW</sequence>
<name>A0ACB7ZYA3_9AGAM</name>
<dbReference type="Proteomes" id="UP000790377">
    <property type="component" value="Unassembled WGS sequence"/>
</dbReference>
<reference evidence="1" key="1">
    <citation type="journal article" date="2021" name="New Phytol.">
        <title>Evolutionary innovations through gain and loss of genes in the ectomycorrhizal Boletales.</title>
        <authorList>
            <person name="Wu G."/>
            <person name="Miyauchi S."/>
            <person name="Morin E."/>
            <person name="Kuo A."/>
            <person name="Drula E."/>
            <person name="Varga T."/>
            <person name="Kohler A."/>
            <person name="Feng B."/>
            <person name="Cao Y."/>
            <person name="Lipzen A."/>
            <person name="Daum C."/>
            <person name="Hundley H."/>
            <person name="Pangilinan J."/>
            <person name="Johnson J."/>
            <person name="Barry K."/>
            <person name="LaButti K."/>
            <person name="Ng V."/>
            <person name="Ahrendt S."/>
            <person name="Min B."/>
            <person name="Choi I.G."/>
            <person name="Park H."/>
            <person name="Plett J.M."/>
            <person name="Magnuson J."/>
            <person name="Spatafora J.W."/>
            <person name="Nagy L.G."/>
            <person name="Henrissat B."/>
            <person name="Grigoriev I.V."/>
            <person name="Yang Z.L."/>
            <person name="Xu J."/>
            <person name="Martin F.M."/>
        </authorList>
    </citation>
    <scope>NUCLEOTIDE SEQUENCE</scope>
    <source>
        <strain evidence="1">ATCC 28755</strain>
    </source>
</reference>
<keyword evidence="2" id="KW-1185">Reference proteome</keyword>
<proteinExistence type="predicted"/>
<gene>
    <name evidence="1" type="ORF">BJ138DRAFT_1105767</name>
</gene>
<dbReference type="EMBL" id="MU268138">
    <property type="protein sequence ID" value="KAH7905703.1"/>
    <property type="molecule type" value="Genomic_DNA"/>
</dbReference>
<accession>A0ACB7ZYA3</accession>